<protein>
    <submittedName>
        <fullName evidence="1">Monovalent cation/H+ antiporter subunit D</fullName>
    </submittedName>
</protein>
<name>A8GMU0_RICAH</name>
<evidence type="ECO:0000313" key="1">
    <source>
        <dbReference type="EMBL" id="ABV74715.1"/>
    </source>
</evidence>
<dbReference type="AlphaFoldDB" id="A8GMU0"/>
<dbReference type="HOGENOM" id="CLU_3375635_0_0_5"/>
<keyword evidence="2" id="KW-1185">Reference proteome</keyword>
<dbReference type="Proteomes" id="UP000006830">
    <property type="component" value="Chromosome"/>
</dbReference>
<proteinExistence type="predicted"/>
<gene>
    <name evidence="1" type="ordered locus">A1C_02020</name>
</gene>
<accession>A8GMU0</accession>
<organism evidence="1 2">
    <name type="scientific">Rickettsia akari (strain Hartford)</name>
    <dbReference type="NCBI Taxonomy" id="293614"/>
    <lineage>
        <taxon>Bacteria</taxon>
        <taxon>Pseudomonadati</taxon>
        <taxon>Pseudomonadota</taxon>
        <taxon>Alphaproteobacteria</taxon>
        <taxon>Rickettsiales</taxon>
        <taxon>Rickettsiaceae</taxon>
        <taxon>Rickettsieae</taxon>
        <taxon>Rickettsia</taxon>
        <taxon>spotted fever group</taxon>
    </lineage>
</organism>
<dbReference type="KEGG" id="rak:A1C_02020"/>
<dbReference type="EMBL" id="CP000847">
    <property type="protein sequence ID" value="ABV74715.1"/>
    <property type="molecule type" value="Genomic_DNA"/>
</dbReference>
<reference evidence="1" key="1">
    <citation type="submission" date="2007-09" db="EMBL/GenBank/DDBJ databases">
        <title>Complete Genome Sequence of Rickettsia akari.</title>
        <authorList>
            <person name="Madan A."/>
            <person name="Fahey J."/>
            <person name="Helton E."/>
            <person name="Ketteman M."/>
            <person name="Madan A."/>
            <person name="Rodrigues S."/>
            <person name="Sanchez A."/>
            <person name="Whiting M."/>
            <person name="Dasch G."/>
            <person name="Eremeeva M."/>
        </authorList>
    </citation>
    <scope>NUCLEOTIDE SEQUENCE</scope>
    <source>
        <strain evidence="1">Hartford</strain>
    </source>
</reference>
<sequence>MAYGLVKFNAQTSKVDRIKRLGVVNCVIMFFLVT</sequence>
<evidence type="ECO:0000313" key="2">
    <source>
        <dbReference type="Proteomes" id="UP000006830"/>
    </source>
</evidence>